<evidence type="ECO:0008006" key="3">
    <source>
        <dbReference type="Google" id="ProtNLM"/>
    </source>
</evidence>
<organism evidence="1 2">
    <name type="scientific">Thauera sinica</name>
    <dbReference type="NCBI Taxonomy" id="2665146"/>
    <lineage>
        <taxon>Bacteria</taxon>
        <taxon>Pseudomonadati</taxon>
        <taxon>Pseudomonadota</taxon>
        <taxon>Betaproteobacteria</taxon>
        <taxon>Rhodocyclales</taxon>
        <taxon>Zoogloeaceae</taxon>
        <taxon>Thauera</taxon>
    </lineage>
</organism>
<protein>
    <recommendedName>
        <fullName evidence="3">Bacteriophage Mu GpT domain-containing protein</fullName>
    </recommendedName>
</protein>
<dbReference type="Pfam" id="PF25209">
    <property type="entry name" value="Phage_capsid_4"/>
    <property type="match status" value="1"/>
</dbReference>
<reference evidence="2" key="1">
    <citation type="journal article" date="2019" name="Int. J. Syst. Evol. Microbiol.">
        <title>The Global Catalogue of Microorganisms (GCM) 10K type strain sequencing project: providing services to taxonomists for standard genome sequencing and annotation.</title>
        <authorList>
            <consortium name="The Broad Institute Genomics Platform"/>
            <consortium name="The Broad Institute Genome Sequencing Center for Infectious Disease"/>
            <person name="Wu L."/>
            <person name="Ma J."/>
        </authorList>
    </citation>
    <scope>NUCLEOTIDE SEQUENCE [LARGE SCALE GENOMIC DNA]</scope>
    <source>
        <strain evidence="2">SHR3</strain>
    </source>
</reference>
<dbReference type="EMBL" id="JBHSOG010000042">
    <property type="protein sequence ID" value="MFC5769804.1"/>
    <property type="molecule type" value="Genomic_DNA"/>
</dbReference>
<sequence>MTIPAAGVVGARLIEAAATEVRAVIELVRQAVGNSLGRDWVSVEAMYPDRIVIPENGRLYAYPYTLTDDNQVQLGTRSEVTLAHNPVRFAEANGAFLEAVEGGRWLIRVIRAGLSGNANYYPDTVLRESAPLFEGARVFVKSDAEHLKGGGKDVRNLIGGLSNARFAEGAAVDAGEILADLTLIEPEGDVAVKLREAHARSLSGLFGFSVDVTGTARTELREGRKVRMAKSIRVVNSVDLIVEPGAGGELIRFLEAAPTNEEQDAMLRERLLRLLEAKAPKAYAKINPETITDEELEVVFAEALGAGAPDPARPPAADLALTEVRLVEARIVARDLVAAAKLPQPAKSRLLTRFAEAREVFGRADVEREIEAERAYLAQFTESGKPVINFEDAPRVEDRSVKIGEMLDDFFSGKNGQHSFRECYYEITGDRRVSGALQDCDESRMRESLGVRFAESLTSASFTSVLGNSITRRMLAEYSAQTDLQTWRKIATSVPVNDFRTNERTRFGGYGNLPAVNEAGGYNALSSPTDEKATYAVTKRGGTEDVTLEMIRNDDVGAIRRIPVKLALAAARTLYEFVFDFIRVNPVIYDTVALFHATHANLGASALDATTFAAARLAMVKQAEAGSSKRLGIGPRYILLPVDLQEAAYNLFVRNQNLDKTFTQTVNPEPIVVSYWVDANDWSLVADPNQIPTIEVGFLDGREEPEIFVQDIPNVGSLFSNDKVTYKIRHIYSGAVMDYRGLYKAVVA</sequence>
<name>A0ABW1ARL5_9RHOO</name>
<accession>A0ABW1ARL5</accession>
<evidence type="ECO:0000313" key="2">
    <source>
        <dbReference type="Proteomes" id="UP001595974"/>
    </source>
</evidence>
<gene>
    <name evidence="1" type="ORF">ACFPTN_10510</name>
</gene>
<comment type="caution">
    <text evidence="1">The sequence shown here is derived from an EMBL/GenBank/DDBJ whole genome shotgun (WGS) entry which is preliminary data.</text>
</comment>
<proteinExistence type="predicted"/>
<dbReference type="Proteomes" id="UP001595974">
    <property type="component" value="Unassembled WGS sequence"/>
</dbReference>
<dbReference type="RefSeq" id="WP_096447651.1">
    <property type="nucleotide sequence ID" value="NZ_JBHSOG010000042.1"/>
</dbReference>
<evidence type="ECO:0000313" key="1">
    <source>
        <dbReference type="EMBL" id="MFC5769804.1"/>
    </source>
</evidence>
<keyword evidence="2" id="KW-1185">Reference proteome</keyword>